<organism evidence="1 2">
    <name type="scientific">Chryseolinea serpens</name>
    <dbReference type="NCBI Taxonomy" id="947013"/>
    <lineage>
        <taxon>Bacteria</taxon>
        <taxon>Pseudomonadati</taxon>
        <taxon>Bacteroidota</taxon>
        <taxon>Cytophagia</taxon>
        <taxon>Cytophagales</taxon>
        <taxon>Fulvivirgaceae</taxon>
        <taxon>Chryseolinea</taxon>
    </lineage>
</organism>
<sequence>MKAAFFIGLVTSLSQCSEVQPATSPDPGIVISEKQFQPQKDIDFTGDYLVFRTPQLFEQTLNSIRNADPRSVRSWSDQLGFVSMRVIYEKALEEQEKKLNELLAQYQAYSPNDARLDVAPIFEQPAFVKENKDLLIFREKGMIARPKVPNYAITALINKNGLVKVAGHLFQYNEDNIKIIVGGDQSKIELLPVTNETNKKLNIIVNPITRKFPAESSNGRYNYSWSAKSKMFLDPTSASNQFYYNTDVSIISTNVPVYDTTPVCEPAGCGEVRAMDCTCYFPIIGYVTFTTFESHMEVRKVWLGLIDTAHQPSYSTITVDYKIDNGAWSNDHTYTSLNLSNTYITLYDGSPYVNFSCGNHDFYAHLYSSITSPTVNHLWCD</sequence>
<dbReference type="Proteomes" id="UP000184212">
    <property type="component" value="Unassembled WGS sequence"/>
</dbReference>
<protein>
    <recommendedName>
        <fullName evidence="3">DUF4848 domain-containing protein</fullName>
    </recommendedName>
</protein>
<accession>A0A1M5WFQ4</accession>
<keyword evidence="2" id="KW-1185">Reference proteome</keyword>
<evidence type="ECO:0000313" key="2">
    <source>
        <dbReference type="Proteomes" id="UP000184212"/>
    </source>
</evidence>
<name>A0A1M5WFQ4_9BACT</name>
<dbReference type="AlphaFoldDB" id="A0A1M5WFQ4"/>
<dbReference type="EMBL" id="FQWQ01000005">
    <property type="protein sequence ID" value="SHH86322.1"/>
    <property type="molecule type" value="Genomic_DNA"/>
</dbReference>
<gene>
    <name evidence="1" type="ORF">SAMN04488109_5657</name>
</gene>
<proteinExistence type="predicted"/>
<evidence type="ECO:0000313" key="1">
    <source>
        <dbReference type="EMBL" id="SHH86322.1"/>
    </source>
</evidence>
<reference evidence="1 2" key="1">
    <citation type="submission" date="2016-11" db="EMBL/GenBank/DDBJ databases">
        <authorList>
            <person name="Jaros S."/>
            <person name="Januszkiewicz K."/>
            <person name="Wedrychowicz H."/>
        </authorList>
    </citation>
    <scope>NUCLEOTIDE SEQUENCE [LARGE SCALE GENOMIC DNA]</scope>
    <source>
        <strain evidence="1 2">DSM 24574</strain>
    </source>
</reference>
<evidence type="ECO:0008006" key="3">
    <source>
        <dbReference type="Google" id="ProtNLM"/>
    </source>
</evidence>